<evidence type="ECO:0000313" key="2">
    <source>
        <dbReference type="Proteomes" id="UP001054945"/>
    </source>
</evidence>
<reference evidence="1 2" key="1">
    <citation type="submission" date="2021-06" db="EMBL/GenBank/DDBJ databases">
        <title>Caerostris extrusa draft genome.</title>
        <authorList>
            <person name="Kono N."/>
            <person name="Arakawa K."/>
        </authorList>
    </citation>
    <scope>NUCLEOTIDE SEQUENCE [LARGE SCALE GENOMIC DNA]</scope>
</reference>
<dbReference type="AlphaFoldDB" id="A0AAV4VQU1"/>
<protein>
    <submittedName>
        <fullName evidence="1">Uncharacterized protein</fullName>
    </submittedName>
</protein>
<evidence type="ECO:0000313" key="1">
    <source>
        <dbReference type="EMBL" id="GIY72566.1"/>
    </source>
</evidence>
<gene>
    <name evidence="1" type="ORF">CEXT_778641</name>
</gene>
<dbReference type="Proteomes" id="UP001054945">
    <property type="component" value="Unassembled WGS sequence"/>
</dbReference>
<accession>A0AAV4VQU1</accession>
<name>A0AAV4VQU1_CAEEX</name>
<keyword evidence="2" id="KW-1185">Reference proteome</keyword>
<organism evidence="1 2">
    <name type="scientific">Caerostris extrusa</name>
    <name type="common">Bark spider</name>
    <name type="synonym">Caerostris bankana</name>
    <dbReference type="NCBI Taxonomy" id="172846"/>
    <lineage>
        <taxon>Eukaryota</taxon>
        <taxon>Metazoa</taxon>
        <taxon>Ecdysozoa</taxon>
        <taxon>Arthropoda</taxon>
        <taxon>Chelicerata</taxon>
        <taxon>Arachnida</taxon>
        <taxon>Araneae</taxon>
        <taxon>Araneomorphae</taxon>
        <taxon>Entelegynae</taxon>
        <taxon>Araneoidea</taxon>
        <taxon>Araneidae</taxon>
        <taxon>Caerostris</taxon>
    </lineage>
</organism>
<sequence length="168" mass="18450">MAWLSLWVLRFETRADPALAMTKLIRTISRRMLLLSHPVQNGVGHRRRHRRHVADGKGQIQSLCTHDVGMELGKKIQAIPWQPADGEHHGNVQQHHGGPGDASQISLQPFMVDRSALALLVSLCSGLAHCPCGRFWHSGEIACPCGLSGVPGWELRIAARGSSQCTYP</sequence>
<dbReference type="EMBL" id="BPLR01014964">
    <property type="protein sequence ID" value="GIY72566.1"/>
    <property type="molecule type" value="Genomic_DNA"/>
</dbReference>
<proteinExistence type="predicted"/>
<comment type="caution">
    <text evidence="1">The sequence shown here is derived from an EMBL/GenBank/DDBJ whole genome shotgun (WGS) entry which is preliminary data.</text>
</comment>